<proteinExistence type="predicted"/>
<sequence>MTDTRISKAQMLHACLIKQQLIISDFEHEVKNLRAEITRHDDIASQDHRGTPERNEMLVRMEHELMFLKNELMMLEKIDEDKQSDEVELGAVVVTDQRIFFISTSVDFAEVNGQSFFGISTKAPIYHLMKGKKEGDCFEFSGVRYRILEVY</sequence>
<feature type="coiled-coil region" evidence="1">
    <location>
        <begin position="23"/>
        <end position="78"/>
    </location>
</feature>
<accession>A0ABW0BXH1</accession>
<evidence type="ECO:0000313" key="2">
    <source>
        <dbReference type="EMBL" id="MFC5192256.1"/>
    </source>
</evidence>
<keyword evidence="3" id="KW-1185">Reference proteome</keyword>
<reference evidence="3" key="1">
    <citation type="journal article" date="2019" name="Int. J. Syst. Evol. Microbiol.">
        <title>The Global Catalogue of Microorganisms (GCM) 10K type strain sequencing project: providing services to taxonomists for standard genome sequencing and annotation.</title>
        <authorList>
            <consortium name="The Broad Institute Genomics Platform"/>
            <consortium name="The Broad Institute Genome Sequencing Center for Infectious Disease"/>
            <person name="Wu L."/>
            <person name="Ma J."/>
        </authorList>
    </citation>
    <scope>NUCLEOTIDE SEQUENCE [LARGE SCALE GENOMIC DNA]</scope>
    <source>
        <strain evidence="3">CGMCC 1.7030</strain>
    </source>
</reference>
<organism evidence="2 3">
    <name type="scientific">Algoriphagus aquatilis</name>
    <dbReference type="NCBI Taxonomy" id="490186"/>
    <lineage>
        <taxon>Bacteria</taxon>
        <taxon>Pseudomonadati</taxon>
        <taxon>Bacteroidota</taxon>
        <taxon>Cytophagia</taxon>
        <taxon>Cytophagales</taxon>
        <taxon>Cyclobacteriaceae</taxon>
        <taxon>Algoriphagus</taxon>
    </lineage>
</organism>
<evidence type="ECO:0000313" key="3">
    <source>
        <dbReference type="Proteomes" id="UP001596163"/>
    </source>
</evidence>
<name>A0ABW0BXH1_9BACT</name>
<keyword evidence="1" id="KW-0175">Coiled coil</keyword>
<dbReference type="RefSeq" id="WP_377915091.1">
    <property type="nucleotide sequence ID" value="NZ_JBHSKS010000007.1"/>
</dbReference>
<dbReference type="Proteomes" id="UP001596163">
    <property type="component" value="Unassembled WGS sequence"/>
</dbReference>
<comment type="caution">
    <text evidence="2">The sequence shown here is derived from an EMBL/GenBank/DDBJ whole genome shotgun (WGS) entry which is preliminary data.</text>
</comment>
<evidence type="ECO:0000256" key="1">
    <source>
        <dbReference type="SAM" id="Coils"/>
    </source>
</evidence>
<gene>
    <name evidence="2" type="ORF">ACFPIK_10785</name>
</gene>
<evidence type="ECO:0008006" key="4">
    <source>
        <dbReference type="Google" id="ProtNLM"/>
    </source>
</evidence>
<dbReference type="EMBL" id="JBHSKS010000007">
    <property type="protein sequence ID" value="MFC5192256.1"/>
    <property type="molecule type" value="Genomic_DNA"/>
</dbReference>
<protein>
    <recommendedName>
        <fullName evidence="4">Transcription elongation GreA/GreB family factor</fullName>
    </recommendedName>
</protein>